<feature type="region of interest" description="Disordered" evidence="1">
    <location>
        <begin position="20"/>
        <end position="60"/>
    </location>
</feature>
<evidence type="ECO:0000313" key="4">
    <source>
        <dbReference type="EMBL" id="OJG19426.1"/>
    </source>
</evidence>
<dbReference type="InterPro" id="IPR025711">
    <property type="entry name" value="PepSY"/>
</dbReference>
<sequence length="210" mass="22786">MKKIFFGAALLLLAGCSSGNTNTTSATSSTTDTSVTQSSSSAVASTSETTQQTSSIKASTGSTTDSQFIVTLDEAVKIFQDKYPDTVLTQVSLDSSFGKYFYKIEGSDAKQEYELEVDANTKEILKDKQESQDPDDWAEAQQDALDLKGIITIEKAGELAEQAAGDGQATDWELSKDLDIMYWEVKVEGQKEVEVKLDAHSGKVLHQEVD</sequence>
<comment type="caution">
    <text evidence="4">The sequence shown here is derived from an EMBL/GenBank/DDBJ whole genome shotgun (WGS) entry which is preliminary data.</text>
</comment>
<dbReference type="Pfam" id="PF03413">
    <property type="entry name" value="PepSY"/>
    <property type="match status" value="2"/>
</dbReference>
<reference evidence="4 5" key="1">
    <citation type="submission" date="2014-12" db="EMBL/GenBank/DDBJ databases">
        <title>Draft genome sequences of 29 type strains of Enterococci.</title>
        <authorList>
            <person name="Zhong Z."/>
            <person name="Sun Z."/>
            <person name="Liu W."/>
            <person name="Zhang W."/>
            <person name="Zhang H."/>
        </authorList>
    </citation>
    <scope>NUCLEOTIDE SEQUENCE [LARGE SCALE GENOMIC DNA]</scope>
    <source>
        <strain evidence="4 5">DSM 17029</strain>
    </source>
</reference>
<protein>
    <submittedName>
        <fullName evidence="4">Lipoprotein</fullName>
    </submittedName>
</protein>
<feature type="chain" id="PRO_5038774788" evidence="2">
    <location>
        <begin position="20"/>
        <end position="210"/>
    </location>
</feature>
<dbReference type="RefSeq" id="WP_067390043.1">
    <property type="nucleotide sequence ID" value="NZ_JXKH01000002.1"/>
</dbReference>
<dbReference type="Proteomes" id="UP000181884">
    <property type="component" value="Unassembled WGS sequence"/>
</dbReference>
<keyword evidence="5" id="KW-1185">Reference proteome</keyword>
<evidence type="ECO:0000259" key="3">
    <source>
        <dbReference type="Pfam" id="PF03413"/>
    </source>
</evidence>
<proteinExistence type="predicted"/>
<evidence type="ECO:0000256" key="2">
    <source>
        <dbReference type="SAM" id="SignalP"/>
    </source>
</evidence>
<dbReference type="AlphaFoldDB" id="A0A1L8RI38"/>
<keyword evidence="2" id="KW-0732">Signal</keyword>
<feature type="compositionally biased region" description="Low complexity" evidence="1">
    <location>
        <begin position="20"/>
        <end position="55"/>
    </location>
</feature>
<evidence type="ECO:0000256" key="1">
    <source>
        <dbReference type="SAM" id="MobiDB-lite"/>
    </source>
</evidence>
<evidence type="ECO:0000313" key="5">
    <source>
        <dbReference type="Proteomes" id="UP000181884"/>
    </source>
</evidence>
<feature type="domain" description="PepSY" evidence="3">
    <location>
        <begin position="151"/>
        <end position="205"/>
    </location>
</feature>
<accession>A0A1L8RI38</accession>
<dbReference type="Gene3D" id="3.10.450.40">
    <property type="match status" value="2"/>
</dbReference>
<keyword evidence="4" id="KW-0449">Lipoprotein</keyword>
<dbReference type="STRING" id="214095.RU97_GL000997"/>
<dbReference type="PROSITE" id="PS51257">
    <property type="entry name" value="PROKAR_LIPOPROTEIN"/>
    <property type="match status" value="1"/>
</dbReference>
<dbReference type="EMBL" id="JXKH01000002">
    <property type="protein sequence ID" value="OJG19426.1"/>
    <property type="molecule type" value="Genomic_DNA"/>
</dbReference>
<feature type="signal peptide" evidence="2">
    <location>
        <begin position="1"/>
        <end position="19"/>
    </location>
</feature>
<organism evidence="4 5">
    <name type="scientific">Enterococcus canis</name>
    <dbReference type="NCBI Taxonomy" id="214095"/>
    <lineage>
        <taxon>Bacteria</taxon>
        <taxon>Bacillati</taxon>
        <taxon>Bacillota</taxon>
        <taxon>Bacilli</taxon>
        <taxon>Lactobacillales</taxon>
        <taxon>Enterococcaceae</taxon>
        <taxon>Enterococcus</taxon>
    </lineage>
</organism>
<feature type="domain" description="PepSY" evidence="3">
    <location>
        <begin position="70"/>
        <end position="127"/>
    </location>
</feature>
<gene>
    <name evidence="4" type="ORF">RU97_GL000997</name>
</gene>
<name>A0A1L8RI38_9ENTE</name>